<dbReference type="PANTHER" id="PTHR45867">
    <property type="entry name" value="PURPLE ACID PHOSPHATASE"/>
    <property type="match status" value="1"/>
</dbReference>
<dbReference type="Pfam" id="PF00149">
    <property type="entry name" value="Metallophos"/>
    <property type="match status" value="2"/>
</dbReference>
<comment type="similarity">
    <text evidence="4">Belongs to the metallophosphoesterase superfamily. Purple acid phosphatase family.</text>
</comment>
<dbReference type="InterPro" id="IPR000477">
    <property type="entry name" value="RT_dom"/>
</dbReference>
<dbReference type="InterPro" id="IPR008042">
    <property type="entry name" value="Retrotrans_Pao"/>
</dbReference>
<keyword evidence="3" id="KW-0862">Zinc</keyword>
<protein>
    <recommendedName>
        <fullName evidence="4">Purple acid phosphatase</fullName>
        <ecNumber evidence="4">3.1.3.2</ecNumber>
    </recommendedName>
</protein>
<dbReference type="CDD" id="cd00303">
    <property type="entry name" value="retropepsin_like"/>
    <property type="match status" value="1"/>
</dbReference>
<accession>A0ABY6L2D9</accession>
<dbReference type="PROSITE" id="PS50158">
    <property type="entry name" value="ZF_CCHC"/>
    <property type="match status" value="1"/>
</dbReference>
<dbReference type="InterPro" id="IPR041792">
    <property type="entry name" value="MPP_PAP"/>
</dbReference>
<dbReference type="CDD" id="cd00839">
    <property type="entry name" value="MPP_PAPs"/>
    <property type="match status" value="1"/>
</dbReference>
<gene>
    <name evidence="6" type="ORF">LAZ67_12000399</name>
</gene>
<dbReference type="InterPro" id="IPR029052">
    <property type="entry name" value="Metallo-depent_PP-like"/>
</dbReference>
<dbReference type="InterPro" id="IPR043502">
    <property type="entry name" value="DNA/RNA_pol_sf"/>
</dbReference>
<evidence type="ECO:0000256" key="1">
    <source>
        <dbReference type="ARBA" id="ARBA00022729"/>
    </source>
</evidence>
<comment type="catalytic activity">
    <reaction evidence="4">
        <text>a phosphate monoester + H2O = an alcohol + phosphate</text>
        <dbReference type="Rhea" id="RHEA:15017"/>
        <dbReference type="ChEBI" id="CHEBI:15377"/>
        <dbReference type="ChEBI" id="CHEBI:30879"/>
        <dbReference type="ChEBI" id="CHEBI:43474"/>
        <dbReference type="ChEBI" id="CHEBI:67140"/>
        <dbReference type="EC" id="3.1.3.2"/>
    </reaction>
</comment>
<keyword evidence="3" id="KW-0863">Zinc-finger</keyword>
<reference evidence="6 7" key="1">
    <citation type="submission" date="2022-01" db="EMBL/GenBank/DDBJ databases">
        <title>A chromosomal length assembly of Cordylochernes scorpioides.</title>
        <authorList>
            <person name="Zeh D."/>
            <person name="Zeh J."/>
        </authorList>
    </citation>
    <scope>NUCLEOTIDE SEQUENCE [LARGE SCALE GENOMIC DNA]</scope>
    <source>
        <strain evidence="6">IN4F17</strain>
        <tissue evidence="6">Whole Body</tissue>
    </source>
</reference>
<evidence type="ECO:0000313" key="6">
    <source>
        <dbReference type="EMBL" id="UYV74647.1"/>
    </source>
</evidence>
<dbReference type="Pfam" id="PF16656">
    <property type="entry name" value="Pur_ac_phosph_N"/>
    <property type="match status" value="2"/>
</dbReference>
<dbReference type="InterPro" id="IPR005312">
    <property type="entry name" value="DUF1759"/>
</dbReference>
<dbReference type="Gene3D" id="3.60.21.10">
    <property type="match status" value="2"/>
</dbReference>
<proteinExistence type="inferred from homology"/>
<dbReference type="Pfam" id="PF00078">
    <property type="entry name" value="RVT_1"/>
    <property type="match status" value="1"/>
</dbReference>
<dbReference type="InterPro" id="IPR025733">
    <property type="entry name" value="PAPs_C"/>
</dbReference>
<dbReference type="InterPro" id="IPR001969">
    <property type="entry name" value="Aspartic_peptidase_AS"/>
</dbReference>
<dbReference type="PANTHER" id="PTHR45867:SF3">
    <property type="entry name" value="ACID PHOSPHATASE TYPE 7"/>
    <property type="match status" value="1"/>
</dbReference>
<dbReference type="InterPro" id="IPR021109">
    <property type="entry name" value="Peptidase_aspartic_dom_sf"/>
</dbReference>
<dbReference type="InterPro" id="IPR015914">
    <property type="entry name" value="PAPs_N"/>
</dbReference>
<dbReference type="Gene3D" id="2.40.70.10">
    <property type="entry name" value="Acid Proteases"/>
    <property type="match status" value="1"/>
</dbReference>
<evidence type="ECO:0000256" key="4">
    <source>
        <dbReference type="RuleBase" id="RU361203"/>
    </source>
</evidence>
<dbReference type="Pfam" id="PF03564">
    <property type="entry name" value="DUF1759"/>
    <property type="match status" value="1"/>
</dbReference>
<dbReference type="EC" id="3.1.3.2" evidence="4"/>
<evidence type="ECO:0000259" key="5">
    <source>
        <dbReference type="PROSITE" id="PS50158"/>
    </source>
</evidence>
<dbReference type="Gene3D" id="2.60.40.380">
    <property type="entry name" value="Purple acid phosphatase-like, N-terminal"/>
    <property type="match status" value="2"/>
</dbReference>
<dbReference type="PROSITE" id="PS00141">
    <property type="entry name" value="ASP_PROTEASE"/>
    <property type="match status" value="1"/>
</dbReference>
<dbReference type="EMBL" id="CP092874">
    <property type="protein sequence ID" value="UYV74647.1"/>
    <property type="molecule type" value="Genomic_DNA"/>
</dbReference>
<dbReference type="Proteomes" id="UP001235939">
    <property type="component" value="Chromosome 12"/>
</dbReference>
<dbReference type="Gene3D" id="3.30.70.270">
    <property type="match status" value="1"/>
</dbReference>
<feature type="domain" description="CCHC-type" evidence="5">
    <location>
        <begin position="1083"/>
        <end position="1098"/>
    </location>
</feature>
<keyword evidence="1" id="KW-0732">Signal</keyword>
<sequence>MMVTWVTFDYTETVVRYGPQRPTRIVHGSSTSFQSKGKPVRTIWVHRVLLRGLTPGQTYWYNVGGKDGWSPLYTLQAKKYGSDWSPRLALYGDLGNENGRSIATLQTMAQQGDIDCVLHFGDMAYDMYENNFKTGDEWMRQLEPIAAYVPYITSPGNHEAPYNFLNYNSRFTNIGLDGKINNFYHSFNIGPLHVVMYSVEYYYFGNYYKEEDVRRQYEFIVKDLEEATQPENRRKRPWIMTLTHRAMYCTSDDGDDCLRVTNRARVGHPKWGYALEPVFQHYGVDLHYCGHEHTYERMYPIYDYKVYNGSNDAPYTNARAPIHVITGNPGNREYPDPFLPDKPEWSAYRSSDYGFTVMTVHNTTHVHLQQHSINQCMDIKNVRKWCRDFNEGRINVHDEQRSGRPSLPESTVARIDEMVRANRRITLEEIEDCLNENRSHFSVHKIVSETLGYRKVSARIDQTLRRRGSLATLAISEAEQNPTTASRSDAFRPEHMMVTWVTFDYTESIVRYGPQRPTRIVHGSSTSFQSKGKPVRTIWVHRVLLRGLTPGQTYWYNVGGKDGWSPLYTLQAKKSGSDWSPRLALYGDLGNENGRSIATLQTMAQQGDIDCVLHFGDMAYDMYENNFKTGDEWMRQLEPIAAYVPYITSPGNHEAPYNFLNYNSRFTNIGLDGKINNFYHSFNIGPLHVVMYSVEYYYFENYYKEEDIRRQYEFIVKDLETTEEFLSGTSPIPVEDIEYNREIIEETHSELLVIQGKIRDFMLTSDVSEEELEQDDEEALQYTQRYKRIYKKCLALVEPRITASSPTTSEVSFASSSHHRTVKLPKIELKKFTGEIKDWLGWWAQFNKIHVDPTLEDSDKFQYLVQSMSPGTRASKLVNSYPLTAENYPKVIETLTERFGRPELLQQVYVRDLIRLMIDCSSKQQLKVTSFYDELVTHLRALESLKIEARQMSAFIFPMIEACLPEELMKAWQRNPLHDVKIDADDSTQTRVDLIMEFLQKEAAAEQDRALAGSKFGLRSLKQDRNVGRQSHPATIPTASGLFAGRAQNCIFCNKDHKNTECLAARRMSIKERRERIKNAKCCFSCLQPGHISFNCRRRITECIRCKKKHLDILCPLNAPARESADEDKEQVEGCDASPTVENGVSFSGLSASSLILLQTLKIKVEGATSAKVVRALLDTGSQRSYILSKTAQDLGLSPIGQESLKHVVFGGHTSESVHQEYRVNLGHASGNFKMVAKLLDQQKICGSLPRLSRGPWLKELKARRIWVPDIGKDDMEIEILLGCDVLGSIFMMKSCVLSNGLTASQTRFGWTLMGECQPGSDVSLAHHVTTMTISESSITNLWNLDVLGIMDPIEVKQRDQRDALARRHFLKTVQHSVSGRYVVSLPWTVEKAKIADNREVAMKRLEQTTKKLISLNLYEDYDDIFRGWLDDGIIEKVPAEQHDAEAFYLPHRPVVKLSSGTTPIRPVFDASSKVYRFPFLNDCLEKGPNLIEMIPNLMLRFRNGKFGVVADIKKAFLQIEVNERDRDYLRFLWYSQNREKTEVFRHRRVVFGVNCSPFILGAVIEYHLSNVRPEHKPLAQRLQKSFYVDNLVTSVNSFEELQDLKLTSTSIMDNARLELSRWEHSLDVASDTYPFERAEISNVLGICWDKREDCLSCEIPVVIPPKITKRSILSCLAQIYDPIGFLNPILIKPKIILQRVWIKRDNQLGTFVGNRVKEICRLSDPGNWRYVPSECNPADLPSRGCSLSRLIQSRWWEGPSWLKLSEEFWPSRYKDLNEEEICAERKKIAVVTTVKSTDHWYMKYFSSFIKNVRMMAWIRRFINNLRSSTKVKGELSVKEIDEAELALLKLVQAEDFPSHSIPGLNVCEVEGILRVKTKSSTAASSRLLNDRKEETAKLQTRSGRTICIPNRLDDYYCFSVCLEKQVGVCGIMDLRTPSRQLG</sequence>
<keyword evidence="3" id="KW-0479">Metal-binding</keyword>
<name>A0ABY6L2D9_9ARAC</name>
<dbReference type="InterPro" id="IPR043128">
    <property type="entry name" value="Rev_trsase/Diguanyl_cyclase"/>
</dbReference>
<dbReference type="InterPro" id="IPR001878">
    <property type="entry name" value="Znf_CCHC"/>
</dbReference>
<dbReference type="Gene3D" id="3.10.10.10">
    <property type="entry name" value="HIV Type 1 Reverse Transcriptase, subunit A, domain 1"/>
    <property type="match status" value="1"/>
</dbReference>
<keyword evidence="7" id="KW-1185">Reference proteome</keyword>
<dbReference type="Pfam" id="PF14008">
    <property type="entry name" value="Metallophos_C"/>
    <property type="match status" value="1"/>
</dbReference>
<dbReference type="SUPFAM" id="SSF49363">
    <property type="entry name" value="Purple acid phosphatase, N-terminal domain"/>
    <property type="match status" value="2"/>
</dbReference>
<evidence type="ECO:0000256" key="2">
    <source>
        <dbReference type="ARBA" id="ARBA00023180"/>
    </source>
</evidence>
<dbReference type="InterPro" id="IPR004843">
    <property type="entry name" value="Calcineurin-like_PHP"/>
</dbReference>
<evidence type="ECO:0000313" key="7">
    <source>
        <dbReference type="Proteomes" id="UP001235939"/>
    </source>
</evidence>
<evidence type="ECO:0000256" key="3">
    <source>
        <dbReference type="PROSITE-ProRule" id="PRU00047"/>
    </source>
</evidence>
<dbReference type="Pfam" id="PF05380">
    <property type="entry name" value="Peptidase_A17"/>
    <property type="match status" value="1"/>
</dbReference>
<dbReference type="SUPFAM" id="SSF56672">
    <property type="entry name" value="DNA/RNA polymerases"/>
    <property type="match status" value="1"/>
</dbReference>
<dbReference type="SUPFAM" id="SSF56300">
    <property type="entry name" value="Metallo-dependent phosphatases"/>
    <property type="match status" value="2"/>
</dbReference>
<keyword evidence="4" id="KW-0378">Hydrolase</keyword>
<keyword evidence="2" id="KW-0325">Glycoprotein</keyword>
<organism evidence="6 7">
    <name type="scientific">Cordylochernes scorpioides</name>
    <dbReference type="NCBI Taxonomy" id="51811"/>
    <lineage>
        <taxon>Eukaryota</taxon>
        <taxon>Metazoa</taxon>
        <taxon>Ecdysozoa</taxon>
        <taxon>Arthropoda</taxon>
        <taxon>Chelicerata</taxon>
        <taxon>Arachnida</taxon>
        <taxon>Pseudoscorpiones</taxon>
        <taxon>Cheliferoidea</taxon>
        <taxon>Chernetidae</taxon>
        <taxon>Cordylochernes</taxon>
    </lineage>
</organism>
<dbReference type="InterPro" id="IPR008963">
    <property type="entry name" value="Purple_acid_Pase-like_N"/>
</dbReference>